<sequence>MNMNWLNIKYIGRAGLIIILLFFTCPSSATCKTDTVINTYKRDSLYFAVKANSIIAFHTGDSLFTIIKADTVLPVIPKAVKRTGYDHRVHRFRKNWERIIPTHAKIQYAGNMGLLSFGTGWDYGKRNQWETDILLGFIPKYSSKKTKVTMTLKQNYMPWSINIGKGFSTEPLACGLYLNTVFGDQFWVNEPDRYPKGYYGFSSKVRIHIYMGQRLTYDIDPQRRFLAKSVTFFYEISTCDLYLVSAVQNSYLRPRDYLSLSFGLKFQWL</sequence>
<protein>
    <submittedName>
        <fullName evidence="1">Uncharacterized protein</fullName>
    </submittedName>
</protein>
<dbReference type="STRING" id="47678.ERS852494_01535"/>
<accession>A0A174KNQ0</accession>
<proteinExistence type="predicted"/>
<name>A0A174KNQ0_9BACE</name>
<organism evidence="1 2">
    <name type="scientific">Bacteroides caccae</name>
    <dbReference type="NCBI Taxonomy" id="47678"/>
    <lineage>
        <taxon>Bacteria</taxon>
        <taxon>Pseudomonadati</taxon>
        <taxon>Bacteroidota</taxon>
        <taxon>Bacteroidia</taxon>
        <taxon>Bacteroidales</taxon>
        <taxon>Bacteroidaceae</taxon>
        <taxon>Bacteroides</taxon>
    </lineage>
</organism>
<dbReference type="EMBL" id="CZAI01000003">
    <property type="protein sequence ID" value="CUP11677.1"/>
    <property type="molecule type" value="Genomic_DNA"/>
</dbReference>
<gene>
    <name evidence="1" type="ORF">ERS852494_01535</name>
</gene>
<dbReference type="Proteomes" id="UP000095657">
    <property type="component" value="Unassembled WGS sequence"/>
</dbReference>
<reference evidence="1 2" key="1">
    <citation type="submission" date="2015-09" db="EMBL/GenBank/DDBJ databases">
        <authorList>
            <consortium name="Pathogen Informatics"/>
        </authorList>
    </citation>
    <scope>NUCLEOTIDE SEQUENCE [LARGE SCALE GENOMIC DNA]</scope>
    <source>
        <strain evidence="1 2">2789STDY5834880</strain>
    </source>
</reference>
<dbReference type="AlphaFoldDB" id="A0A174KNQ0"/>
<evidence type="ECO:0000313" key="1">
    <source>
        <dbReference type="EMBL" id="CUP11677.1"/>
    </source>
</evidence>
<evidence type="ECO:0000313" key="2">
    <source>
        <dbReference type="Proteomes" id="UP000095657"/>
    </source>
</evidence>